<sequence length="279" mass="30055">MSVKIVTDSSCDLPQTVIEKYDISVVPLYINFPYQSLLDGVEISRKAFYERLPQTVPPPTTSAPAIGSFAKKYQELIEKGAEAILSIHISSVLSGTVNVASLAAESLQNAVVKTFDAGQLSIGTGLVVEAAAKAAAAGKNLDEIMEEVKNLASRTYTFAAVDTLKYLQRSGRISHLTSSLGSLLQIKPILQMSQGKVKMGISRTINGSVKQLFSILKELGAVEQLNLVHSNAPERAQMLYETAKDFFPKSREPFVVDITPVLGAHVGPGIFGFVAVKQE</sequence>
<dbReference type="Gene3D" id="3.40.50.10170">
    <property type="match status" value="1"/>
</dbReference>
<evidence type="ECO:0000313" key="2">
    <source>
        <dbReference type="EMBL" id="MPM50013.1"/>
    </source>
</evidence>
<dbReference type="InterPro" id="IPR050270">
    <property type="entry name" value="DegV_domain_contain"/>
</dbReference>
<dbReference type="PANTHER" id="PTHR33434:SF2">
    <property type="entry name" value="FATTY ACID-BINDING PROTEIN TM_1468"/>
    <property type="match status" value="1"/>
</dbReference>
<organism evidence="2">
    <name type="scientific">bioreactor metagenome</name>
    <dbReference type="NCBI Taxonomy" id="1076179"/>
    <lineage>
        <taxon>unclassified sequences</taxon>
        <taxon>metagenomes</taxon>
        <taxon>ecological metagenomes</taxon>
    </lineage>
</organism>
<dbReference type="PROSITE" id="PS51482">
    <property type="entry name" value="DEGV"/>
    <property type="match status" value="1"/>
</dbReference>
<protein>
    <submittedName>
        <fullName evidence="2">DegV domain-containing protein</fullName>
    </submittedName>
</protein>
<dbReference type="EMBL" id="VSSQ01012774">
    <property type="protein sequence ID" value="MPM50013.1"/>
    <property type="molecule type" value="Genomic_DNA"/>
</dbReference>
<dbReference type="AlphaFoldDB" id="A0A645AGP9"/>
<comment type="caution">
    <text evidence="2">The sequence shown here is derived from an EMBL/GenBank/DDBJ whole genome shotgun (WGS) entry which is preliminary data.</text>
</comment>
<reference evidence="2" key="1">
    <citation type="submission" date="2019-08" db="EMBL/GenBank/DDBJ databases">
        <authorList>
            <person name="Kucharzyk K."/>
            <person name="Murdoch R.W."/>
            <person name="Higgins S."/>
            <person name="Loffler F."/>
        </authorList>
    </citation>
    <scope>NUCLEOTIDE SEQUENCE</scope>
</reference>
<name>A0A645AGP9_9ZZZZ</name>
<dbReference type="SUPFAM" id="SSF82549">
    <property type="entry name" value="DAK1/DegV-like"/>
    <property type="match status" value="1"/>
</dbReference>
<dbReference type="GO" id="GO:0008289">
    <property type="term" value="F:lipid binding"/>
    <property type="evidence" value="ECO:0007669"/>
    <property type="project" value="UniProtKB-KW"/>
</dbReference>
<evidence type="ECO:0000256" key="1">
    <source>
        <dbReference type="ARBA" id="ARBA00023121"/>
    </source>
</evidence>
<dbReference type="PANTHER" id="PTHR33434">
    <property type="entry name" value="DEGV DOMAIN-CONTAINING PROTEIN DR_1986-RELATED"/>
    <property type="match status" value="1"/>
</dbReference>
<proteinExistence type="predicted"/>
<dbReference type="InterPro" id="IPR003797">
    <property type="entry name" value="DegV"/>
</dbReference>
<dbReference type="InterPro" id="IPR043168">
    <property type="entry name" value="DegV_C"/>
</dbReference>
<keyword evidence="1" id="KW-0446">Lipid-binding</keyword>
<dbReference type="Gene3D" id="3.30.1180.10">
    <property type="match status" value="1"/>
</dbReference>
<dbReference type="NCBIfam" id="TIGR00762">
    <property type="entry name" value="DegV"/>
    <property type="match status" value="1"/>
</dbReference>
<accession>A0A645AGP9</accession>
<gene>
    <name evidence="2" type="ORF">SDC9_96747</name>
</gene>
<dbReference type="Pfam" id="PF02645">
    <property type="entry name" value="DegV"/>
    <property type="match status" value="1"/>
</dbReference>